<protein>
    <submittedName>
        <fullName evidence="2">Uncharacterized protein LOC106511725</fullName>
    </submittedName>
</protein>
<dbReference type="GeneID" id="106511725"/>
<evidence type="ECO:0000313" key="2">
    <source>
        <dbReference type="RefSeq" id="XP_013855924.1"/>
    </source>
</evidence>
<dbReference type="InterPro" id="IPR043502">
    <property type="entry name" value="DNA/RNA_pol_sf"/>
</dbReference>
<dbReference type="Gene3D" id="3.10.10.10">
    <property type="entry name" value="HIV Type 1 Reverse Transcriptase, subunit A, domain 1"/>
    <property type="match status" value="1"/>
</dbReference>
<dbReference type="OrthoDB" id="6122721at2759"/>
<gene>
    <name evidence="2" type="primary">LOC106511725</name>
</gene>
<name>A0A2I4AKA6_AUSLI</name>
<dbReference type="Proteomes" id="UP000192220">
    <property type="component" value="Unplaced"/>
</dbReference>
<dbReference type="STRING" id="52670.A0A2I4AKA6"/>
<dbReference type="PANTHER" id="PTHR47331:SF6">
    <property type="entry name" value="DOUBLECORTIN DOMAIN-CONTAINING PROTEIN"/>
    <property type="match status" value="1"/>
</dbReference>
<dbReference type="InterPro" id="IPR043128">
    <property type="entry name" value="Rev_trsase/Diguanyl_cyclase"/>
</dbReference>
<evidence type="ECO:0000313" key="1">
    <source>
        <dbReference type="Proteomes" id="UP000192220"/>
    </source>
</evidence>
<feature type="non-terminal residue" evidence="2">
    <location>
        <position position="345"/>
    </location>
</feature>
<organism evidence="1 2">
    <name type="scientific">Austrofundulus limnaeus</name>
    <name type="common">Annual killifish</name>
    <dbReference type="NCBI Taxonomy" id="52670"/>
    <lineage>
        <taxon>Eukaryota</taxon>
        <taxon>Metazoa</taxon>
        <taxon>Chordata</taxon>
        <taxon>Craniata</taxon>
        <taxon>Vertebrata</taxon>
        <taxon>Euteleostomi</taxon>
        <taxon>Actinopterygii</taxon>
        <taxon>Neopterygii</taxon>
        <taxon>Teleostei</taxon>
        <taxon>Neoteleostei</taxon>
        <taxon>Acanthomorphata</taxon>
        <taxon>Ovalentaria</taxon>
        <taxon>Atherinomorphae</taxon>
        <taxon>Cyprinodontiformes</taxon>
        <taxon>Rivulidae</taxon>
        <taxon>Austrofundulus</taxon>
    </lineage>
</organism>
<proteinExistence type="predicted"/>
<dbReference type="InParanoid" id="A0A2I4AKA6"/>
<dbReference type="KEGG" id="alim:106511725"/>
<dbReference type="Gene3D" id="3.30.70.270">
    <property type="match status" value="1"/>
</dbReference>
<dbReference type="PANTHER" id="PTHR47331">
    <property type="entry name" value="PHD-TYPE DOMAIN-CONTAINING PROTEIN"/>
    <property type="match status" value="1"/>
</dbReference>
<dbReference type="SUPFAM" id="SSF56672">
    <property type="entry name" value="DNA/RNA polymerases"/>
    <property type="match status" value="1"/>
</dbReference>
<dbReference type="RefSeq" id="XP_013855924.1">
    <property type="nucleotide sequence ID" value="XM_014000470.1"/>
</dbReference>
<dbReference type="AlphaFoldDB" id="A0A2I4AKA6"/>
<keyword evidence="1" id="KW-1185">Reference proteome</keyword>
<sequence>MRFLQIMDSEFYQDSDNSWVGPLPFRSPRQRLPNNRQLAYDRLMSLRRSLGKRPEMKAHFLEFMENMLARGHAEVAPSLAHNQECWYLPLFGVYHPKKPTKIRVVFDSSAPYEGVSLNDVLLTGPDLNNSLVGVLMRFRKEQVAVTADIEHMFHCFVVKESHRNFLRFLWYKDNDMSCEIIEYRMRVHIFGNSPSPSVAIYGLKKAATTGEAEFGTDARRFIERDFYVDDALKSFPTEQEAVHVLRQAQQALACSNLRLHKVTSNRQAVLEAFPPEDRAKDVENLDLCAPDLPVQRSLGLLWNVGLDTFTFKVDKDQKPFSRRGVLSTVNSLYDPLGFLAPITIQ</sequence>
<dbReference type="CDD" id="cd01644">
    <property type="entry name" value="RT_pepA17"/>
    <property type="match status" value="1"/>
</dbReference>
<accession>A0A2I4AKA6</accession>
<reference evidence="2" key="1">
    <citation type="submission" date="2025-08" db="UniProtKB">
        <authorList>
            <consortium name="RefSeq"/>
        </authorList>
    </citation>
    <scope>IDENTIFICATION</scope>
</reference>